<dbReference type="InterPro" id="IPR004589">
    <property type="entry name" value="DNA_helicase_ATP-dep_RecQ"/>
</dbReference>
<gene>
    <name evidence="20" type="primary">recQ</name>
    <name evidence="20" type="ORF">ACFQ2C_04805</name>
</gene>
<dbReference type="PANTHER" id="PTHR13710">
    <property type="entry name" value="DNA HELICASE RECQ FAMILY MEMBER"/>
    <property type="match status" value="1"/>
</dbReference>
<evidence type="ECO:0000256" key="5">
    <source>
        <dbReference type="ARBA" id="ARBA00022741"/>
    </source>
</evidence>
<evidence type="ECO:0000313" key="20">
    <source>
        <dbReference type="EMBL" id="MFD1164924.1"/>
    </source>
</evidence>
<dbReference type="CDD" id="cd18794">
    <property type="entry name" value="SF2_C_RecQ"/>
    <property type="match status" value="1"/>
</dbReference>
<comment type="similarity">
    <text evidence="3">Belongs to the helicase family. RecQ subfamily.</text>
</comment>
<feature type="domain" description="HRDC" evidence="17">
    <location>
        <begin position="531"/>
        <end position="611"/>
    </location>
</feature>
<evidence type="ECO:0000256" key="4">
    <source>
        <dbReference type="ARBA" id="ARBA00022723"/>
    </source>
</evidence>
<dbReference type="GO" id="GO:0004386">
    <property type="term" value="F:helicase activity"/>
    <property type="evidence" value="ECO:0007669"/>
    <property type="project" value="UniProtKB-KW"/>
</dbReference>
<dbReference type="Gene3D" id="1.10.10.10">
    <property type="entry name" value="Winged helix-like DNA-binding domain superfamily/Winged helix DNA-binding domain"/>
    <property type="match status" value="1"/>
</dbReference>
<evidence type="ECO:0000256" key="8">
    <source>
        <dbReference type="ARBA" id="ARBA00022806"/>
    </source>
</evidence>
<dbReference type="SUPFAM" id="SSF47819">
    <property type="entry name" value="HRDC-like"/>
    <property type="match status" value="1"/>
</dbReference>
<protein>
    <recommendedName>
        <fullName evidence="16">DNA helicase RecQ</fullName>
        <ecNumber evidence="16">5.6.2.4</ecNumber>
    </recommendedName>
</protein>
<dbReference type="InterPro" id="IPR027417">
    <property type="entry name" value="P-loop_NTPase"/>
</dbReference>
<dbReference type="InterPro" id="IPR011545">
    <property type="entry name" value="DEAD/DEAH_box_helicase_dom"/>
</dbReference>
<evidence type="ECO:0000259" key="19">
    <source>
        <dbReference type="PROSITE" id="PS51194"/>
    </source>
</evidence>
<dbReference type="Pfam" id="PF00570">
    <property type="entry name" value="HRDC"/>
    <property type="match status" value="1"/>
</dbReference>
<accession>A0ABW3RIP2</accession>
<dbReference type="CDD" id="cd17920">
    <property type="entry name" value="DEXHc_RecQ"/>
    <property type="match status" value="1"/>
</dbReference>
<dbReference type="SMART" id="SM00487">
    <property type="entry name" value="DEXDc"/>
    <property type="match status" value="1"/>
</dbReference>
<evidence type="ECO:0000256" key="15">
    <source>
        <dbReference type="ARBA" id="ARBA00034617"/>
    </source>
</evidence>
<feature type="domain" description="Helicase C-terminal" evidence="19">
    <location>
        <begin position="221"/>
        <end position="377"/>
    </location>
</feature>
<dbReference type="InterPro" id="IPR002121">
    <property type="entry name" value="HRDC_dom"/>
</dbReference>
<dbReference type="NCBIfam" id="TIGR01389">
    <property type="entry name" value="recQ"/>
    <property type="match status" value="1"/>
</dbReference>
<dbReference type="InterPro" id="IPR014001">
    <property type="entry name" value="Helicase_ATP-bd"/>
</dbReference>
<keyword evidence="8 20" id="KW-0347">Helicase</keyword>
<evidence type="ECO:0000256" key="9">
    <source>
        <dbReference type="ARBA" id="ARBA00022833"/>
    </source>
</evidence>
<dbReference type="PROSITE" id="PS51192">
    <property type="entry name" value="HELICASE_ATP_BIND_1"/>
    <property type="match status" value="1"/>
</dbReference>
<dbReference type="SMART" id="SM00490">
    <property type="entry name" value="HELICc"/>
    <property type="match status" value="1"/>
</dbReference>
<keyword evidence="13" id="KW-0234">DNA repair</keyword>
<evidence type="ECO:0000256" key="12">
    <source>
        <dbReference type="ARBA" id="ARBA00023172"/>
    </source>
</evidence>
<dbReference type="InterPro" id="IPR044876">
    <property type="entry name" value="HRDC_dom_sf"/>
</dbReference>
<evidence type="ECO:0000256" key="16">
    <source>
        <dbReference type="NCBIfam" id="TIGR01389"/>
    </source>
</evidence>
<reference evidence="21" key="1">
    <citation type="journal article" date="2019" name="Int. J. Syst. Evol. Microbiol.">
        <title>The Global Catalogue of Microorganisms (GCM) 10K type strain sequencing project: providing services to taxonomists for standard genome sequencing and annotation.</title>
        <authorList>
            <consortium name="The Broad Institute Genomics Platform"/>
            <consortium name="The Broad Institute Genome Sequencing Center for Infectious Disease"/>
            <person name="Wu L."/>
            <person name="Ma J."/>
        </authorList>
    </citation>
    <scope>NUCLEOTIDE SEQUENCE [LARGE SCALE GENOMIC DNA]</scope>
    <source>
        <strain evidence="21">CCUG 52468</strain>
    </source>
</reference>
<evidence type="ECO:0000256" key="10">
    <source>
        <dbReference type="ARBA" id="ARBA00022840"/>
    </source>
</evidence>
<dbReference type="InterPro" id="IPR006293">
    <property type="entry name" value="DNA_helicase_ATP-dep_RecQ_bac"/>
</dbReference>
<evidence type="ECO:0000256" key="2">
    <source>
        <dbReference type="ARBA" id="ARBA00001947"/>
    </source>
</evidence>
<dbReference type="Pfam" id="PF09382">
    <property type="entry name" value="RQC"/>
    <property type="match status" value="1"/>
</dbReference>
<dbReference type="PANTHER" id="PTHR13710:SF105">
    <property type="entry name" value="ATP-DEPENDENT DNA HELICASE Q1"/>
    <property type="match status" value="1"/>
</dbReference>
<dbReference type="Pfam" id="PF16124">
    <property type="entry name" value="RecQ_Zn_bind"/>
    <property type="match status" value="1"/>
</dbReference>
<comment type="cofactor">
    <cofactor evidence="2">
        <name>Zn(2+)</name>
        <dbReference type="ChEBI" id="CHEBI:29105"/>
    </cofactor>
</comment>
<comment type="cofactor">
    <cofactor evidence="1">
        <name>Mg(2+)</name>
        <dbReference type="ChEBI" id="CHEBI:18420"/>
    </cofactor>
</comment>
<dbReference type="Pfam" id="PF00271">
    <property type="entry name" value="Helicase_C"/>
    <property type="match status" value="1"/>
</dbReference>
<dbReference type="PROSITE" id="PS51194">
    <property type="entry name" value="HELICASE_CTER"/>
    <property type="match status" value="1"/>
</dbReference>
<keyword evidence="21" id="KW-1185">Reference proteome</keyword>
<sequence length="729" mass="82553">MEIEKSLFDNLQDFFGFDTFKGDQEAIITNVLNKKDTFVIMPTGGGKSICYQLPALMSEGTAIVISPLIALMKNQVDQVRAFGGRDSIAHFLNSSLTKNEIQRVKQDVQDGKTKLLYVAPESLAKEENVNFLRSITVSFVAVDEAHCISEWGHDFRPEYRKIRQVINEIGEDIPIIALTATATPKVQSDIRKNLQMNDATLFKSSFNRTNLYYEVRPKEDVIKQIVRFIKSNTGKAGIVYCLSRKKVEEIAEVLNINGIKALPYHAGLDAKTRADTQDKFLMEDIEVIVATIAFGMGIDKPDVRYVIHHDIPKSMEGYYQETGRAGRDGGEGYCLAFYSEKDVEKLTKFMKDKPVSEKEIGTQILKEVIDYSESAVCRRKQILHYFGEKFDETGCNSMCDNCRAQKTYFDAEEPLLTVLNFIKEQGDKFDDQHIINVLIGQNNQPISKYKHDTHPLFGSGKEQGVNFWNSLIRQAELADFIKKDIDHYGLLQLTEGGKKYIVNPYPLKFILNKPMEVTKTVSTDEASGQSGALDAELLKMLKDLRKKIAKQKSLPPFVIFQDPSLDEMCTHYPVTIDELKQIQGVGSGKAMKFGAPFVELIKKYVEDNDIDRPQDLVIKSTANKSALKVSIIQNIDRKISLEDIASSKGISYEDLLREVESIVNSGTKLNIGYFVDEMIDQDRQDEVYDYFKTAENDAIESALDELGEEDYSFEDIQLMRIKFMSELGN</sequence>
<dbReference type="Gene3D" id="1.10.10.1390">
    <property type="entry name" value="ATP-dependent DNA helicase RecQ"/>
    <property type="match status" value="1"/>
</dbReference>
<dbReference type="Gene3D" id="1.10.150.80">
    <property type="entry name" value="HRDC domain"/>
    <property type="match status" value="1"/>
</dbReference>
<evidence type="ECO:0000259" key="18">
    <source>
        <dbReference type="PROSITE" id="PS51192"/>
    </source>
</evidence>
<dbReference type="SUPFAM" id="SSF52540">
    <property type="entry name" value="P-loop containing nucleoside triphosphate hydrolases"/>
    <property type="match status" value="1"/>
</dbReference>
<dbReference type="InterPro" id="IPR048671">
    <property type="entry name" value="RecQ-1-like_HTH"/>
</dbReference>
<evidence type="ECO:0000313" key="21">
    <source>
        <dbReference type="Proteomes" id="UP001597205"/>
    </source>
</evidence>
<dbReference type="SMART" id="SM00956">
    <property type="entry name" value="RQC"/>
    <property type="match status" value="1"/>
</dbReference>
<keyword evidence="11" id="KW-0238">DNA-binding</keyword>
<dbReference type="InterPro" id="IPR010997">
    <property type="entry name" value="HRDC-like_sf"/>
</dbReference>
<dbReference type="NCBIfam" id="TIGR00614">
    <property type="entry name" value="recQ_fam"/>
    <property type="match status" value="1"/>
</dbReference>
<proteinExistence type="inferred from homology"/>
<dbReference type="Pfam" id="PF21220">
    <property type="entry name" value="RecQ-1-like_HTH"/>
    <property type="match status" value="1"/>
</dbReference>
<evidence type="ECO:0000256" key="7">
    <source>
        <dbReference type="ARBA" id="ARBA00022801"/>
    </source>
</evidence>
<dbReference type="InterPro" id="IPR032284">
    <property type="entry name" value="RecQ_Zn-bd"/>
</dbReference>
<keyword evidence="12" id="KW-0233">DNA recombination</keyword>
<evidence type="ECO:0000256" key="6">
    <source>
        <dbReference type="ARBA" id="ARBA00022763"/>
    </source>
</evidence>
<dbReference type="Gene3D" id="3.40.50.300">
    <property type="entry name" value="P-loop containing nucleotide triphosphate hydrolases"/>
    <property type="match status" value="2"/>
</dbReference>
<comment type="catalytic activity">
    <reaction evidence="15">
        <text>Couples ATP hydrolysis with the unwinding of duplex DNA by translocating in the 3'-5' direction.</text>
        <dbReference type="EC" id="5.6.2.4"/>
    </reaction>
</comment>
<dbReference type="EC" id="5.6.2.4" evidence="16"/>
<keyword evidence="10" id="KW-0067">ATP-binding</keyword>
<dbReference type="RefSeq" id="WP_380894916.1">
    <property type="nucleotide sequence ID" value="NZ_JBHTKY010000004.1"/>
</dbReference>
<evidence type="ECO:0000256" key="11">
    <source>
        <dbReference type="ARBA" id="ARBA00023125"/>
    </source>
</evidence>
<keyword evidence="9" id="KW-0862">Zinc</keyword>
<comment type="caution">
    <text evidence="20">The sequence shown here is derived from an EMBL/GenBank/DDBJ whole genome shotgun (WGS) entry which is preliminary data.</text>
</comment>
<keyword evidence="14" id="KW-0413">Isomerase</keyword>
<keyword evidence="7" id="KW-0378">Hydrolase</keyword>
<name>A0ABW3RIP2_9SPHI</name>
<dbReference type="InterPro" id="IPR001650">
    <property type="entry name" value="Helicase_C-like"/>
</dbReference>
<feature type="domain" description="Helicase ATP-binding" evidence="18">
    <location>
        <begin position="28"/>
        <end position="200"/>
    </location>
</feature>
<dbReference type="SUPFAM" id="SSF46785">
    <property type="entry name" value="Winged helix' DNA-binding domain"/>
    <property type="match status" value="1"/>
</dbReference>
<evidence type="ECO:0000256" key="13">
    <source>
        <dbReference type="ARBA" id="ARBA00023204"/>
    </source>
</evidence>
<keyword evidence="6" id="KW-0227">DNA damage</keyword>
<dbReference type="SMART" id="SM00341">
    <property type="entry name" value="HRDC"/>
    <property type="match status" value="1"/>
</dbReference>
<dbReference type="InterPro" id="IPR036390">
    <property type="entry name" value="WH_DNA-bd_sf"/>
</dbReference>
<dbReference type="InterPro" id="IPR036388">
    <property type="entry name" value="WH-like_DNA-bd_sf"/>
</dbReference>
<dbReference type="PROSITE" id="PS50967">
    <property type="entry name" value="HRDC"/>
    <property type="match status" value="1"/>
</dbReference>
<organism evidence="20 21">
    <name type="scientific">Sphingobacterium daejeonense</name>
    <dbReference type="NCBI Taxonomy" id="371142"/>
    <lineage>
        <taxon>Bacteria</taxon>
        <taxon>Pseudomonadati</taxon>
        <taxon>Bacteroidota</taxon>
        <taxon>Sphingobacteriia</taxon>
        <taxon>Sphingobacteriales</taxon>
        <taxon>Sphingobacteriaceae</taxon>
        <taxon>Sphingobacterium</taxon>
    </lineage>
</organism>
<evidence type="ECO:0000256" key="3">
    <source>
        <dbReference type="ARBA" id="ARBA00005446"/>
    </source>
</evidence>
<evidence type="ECO:0000256" key="14">
    <source>
        <dbReference type="ARBA" id="ARBA00023235"/>
    </source>
</evidence>
<evidence type="ECO:0000259" key="17">
    <source>
        <dbReference type="PROSITE" id="PS50967"/>
    </source>
</evidence>
<dbReference type="Proteomes" id="UP001597205">
    <property type="component" value="Unassembled WGS sequence"/>
</dbReference>
<dbReference type="InterPro" id="IPR018982">
    <property type="entry name" value="RQC_domain"/>
</dbReference>
<dbReference type="EMBL" id="JBHTKY010000004">
    <property type="protein sequence ID" value="MFD1164924.1"/>
    <property type="molecule type" value="Genomic_DNA"/>
</dbReference>
<keyword evidence="5" id="KW-0547">Nucleotide-binding</keyword>
<dbReference type="Pfam" id="PF00270">
    <property type="entry name" value="DEAD"/>
    <property type="match status" value="1"/>
</dbReference>
<keyword evidence="4" id="KW-0479">Metal-binding</keyword>
<evidence type="ECO:0000256" key="1">
    <source>
        <dbReference type="ARBA" id="ARBA00001946"/>
    </source>
</evidence>